<sequence>MSSRKEPRDYWLLNRYDVMIVENKSKSIYPVKEGVSTIQYYVTDSELFHILHEAHLAIKQGGRDRM</sequence>
<comment type="caution">
    <text evidence="1">The sequence shown here is derived from an EMBL/GenBank/DDBJ whole genome shotgun (WGS) entry which is preliminary data.</text>
</comment>
<organism evidence="1 2">
    <name type="scientific">Trichonephila clavipes</name>
    <name type="common">Golden silk orbweaver</name>
    <name type="synonym">Nephila clavipes</name>
    <dbReference type="NCBI Taxonomy" id="2585209"/>
    <lineage>
        <taxon>Eukaryota</taxon>
        <taxon>Metazoa</taxon>
        <taxon>Ecdysozoa</taxon>
        <taxon>Arthropoda</taxon>
        <taxon>Chelicerata</taxon>
        <taxon>Arachnida</taxon>
        <taxon>Araneae</taxon>
        <taxon>Araneomorphae</taxon>
        <taxon>Entelegynae</taxon>
        <taxon>Araneoidea</taxon>
        <taxon>Nephilidae</taxon>
        <taxon>Trichonephila</taxon>
    </lineage>
</organism>
<evidence type="ECO:0000313" key="1">
    <source>
        <dbReference type="EMBL" id="GFY06885.1"/>
    </source>
</evidence>
<name>A0A8X6S8Z7_TRICX</name>
<keyword evidence="2" id="KW-1185">Reference proteome</keyword>
<protein>
    <submittedName>
        <fullName evidence="1">KRAB-A domain-containing protein 2</fullName>
    </submittedName>
</protein>
<reference evidence="1" key="1">
    <citation type="submission" date="2020-08" db="EMBL/GenBank/DDBJ databases">
        <title>Multicomponent nature underlies the extraordinary mechanical properties of spider dragline silk.</title>
        <authorList>
            <person name="Kono N."/>
            <person name="Nakamura H."/>
            <person name="Mori M."/>
            <person name="Yoshida Y."/>
            <person name="Ohtoshi R."/>
            <person name="Malay A.D."/>
            <person name="Moran D.A.P."/>
            <person name="Tomita M."/>
            <person name="Numata K."/>
            <person name="Arakawa K."/>
        </authorList>
    </citation>
    <scope>NUCLEOTIDE SEQUENCE</scope>
</reference>
<proteinExistence type="predicted"/>
<dbReference type="AlphaFoldDB" id="A0A8X6S8Z7"/>
<evidence type="ECO:0000313" key="2">
    <source>
        <dbReference type="Proteomes" id="UP000887159"/>
    </source>
</evidence>
<gene>
    <name evidence="1" type="primary">KRBA2_21</name>
    <name evidence="1" type="ORF">TNCV_482891</name>
</gene>
<dbReference type="EMBL" id="BMAU01021264">
    <property type="protein sequence ID" value="GFY06885.1"/>
    <property type="molecule type" value="Genomic_DNA"/>
</dbReference>
<dbReference type="Proteomes" id="UP000887159">
    <property type="component" value="Unassembled WGS sequence"/>
</dbReference>
<accession>A0A8X6S8Z7</accession>